<accession>A0ABN2F1W3</accession>
<reference evidence="2 3" key="1">
    <citation type="journal article" date="2019" name="Int. J. Syst. Evol. Microbiol.">
        <title>The Global Catalogue of Microorganisms (GCM) 10K type strain sequencing project: providing services to taxonomists for standard genome sequencing and annotation.</title>
        <authorList>
            <consortium name="The Broad Institute Genomics Platform"/>
            <consortium name="The Broad Institute Genome Sequencing Center for Infectious Disease"/>
            <person name="Wu L."/>
            <person name="Ma J."/>
        </authorList>
    </citation>
    <scope>NUCLEOTIDE SEQUENCE [LARGE SCALE GENOMIC DNA]</scope>
    <source>
        <strain evidence="2 3">JCM 14306</strain>
    </source>
</reference>
<dbReference type="EMBL" id="BAAANE010000003">
    <property type="protein sequence ID" value="GAA1624096.1"/>
    <property type="molecule type" value="Genomic_DNA"/>
</dbReference>
<evidence type="ECO:0000256" key="1">
    <source>
        <dbReference type="SAM" id="MobiDB-lite"/>
    </source>
</evidence>
<name>A0ABN2F1W3_9ACTN</name>
<evidence type="ECO:0008006" key="4">
    <source>
        <dbReference type="Google" id="ProtNLM"/>
    </source>
</evidence>
<sequence length="94" mass="10163">MPAATSAVVAARLSGPAGPNSAVRRMLVEAGFAEPEFESIEELMSFGPDVETAERFALGALGWLLDPLDPPARDEALRTPRPARGPPFRLSRWF</sequence>
<dbReference type="Proteomes" id="UP001501319">
    <property type="component" value="Unassembled WGS sequence"/>
</dbReference>
<comment type="caution">
    <text evidence="2">The sequence shown here is derived from an EMBL/GenBank/DDBJ whole genome shotgun (WGS) entry which is preliminary data.</text>
</comment>
<gene>
    <name evidence="2" type="ORF">GCM10009744_09350</name>
</gene>
<evidence type="ECO:0000313" key="3">
    <source>
        <dbReference type="Proteomes" id="UP001501319"/>
    </source>
</evidence>
<protein>
    <recommendedName>
        <fullName evidence="4">UBA domain-containing protein</fullName>
    </recommendedName>
</protein>
<feature type="region of interest" description="Disordered" evidence="1">
    <location>
        <begin position="72"/>
        <end position="94"/>
    </location>
</feature>
<organism evidence="2 3">
    <name type="scientific">Kribbella alba</name>
    <dbReference type="NCBI Taxonomy" id="190197"/>
    <lineage>
        <taxon>Bacteria</taxon>
        <taxon>Bacillati</taxon>
        <taxon>Actinomycetota</taxon>
        <taxon>Actinomycetes</taxon>
        <taxon>Propionibacteriales</taxon>
        <taxon>Kribbellaceae</taxon>
        <taxon>Kribbella</taxon>
    </lineage>
</organism>
<keyword evidence="3" id="KW-1185">Reference proteome</keyword>
<proteinExistence type="predicted"/>
<evidence type="ECO:0000313" key="2">
    <source>
        <dbReference type="EMBL" id="GAA1624096.1"/>
    </source>
</evidence>